<dbReference type="InterPro" id="IPR036236">
    <property type="entry name" value="Znf_C2H2_sf"/>
</dbReference>
<dbReference type="SUPFAM" id="SSF57667">
    <property type="entry name" value="beta-beta-alpha zinc fingers"/>
    <property type="match status" value="1"/>
</dbReference>
<dbReference type="PROSITE" id="PS50157">
    <property type="entry name" value="ZINC_FINGER_C2H2_2"/>
    <property type="match status" value="2"/>
</dbReference>
<dbReference type="GO" id="GO:0008270">
    <property type="term" value="F:zinc ion binding"/>
    <property type="evidence" value="ECO:0007669"/>
    <property type="project" value="UniProtKB-KW"/>
</dbReference>
<evidence type="ECO:0000256" key="5">
    <source>
        <dbReference type="ARBA" id="ARBA00022833"/>
    </source>
</evidence>
<evidence type="ECO:0000256" key="3">
    <source>
        <dbReference type="ARBA" id="ARBA00022737"/>
    </source>
</evidence>
<dbReference type="GO" id="GO:0005654">
    <property type="term" value="C:nucleoplasm"/>
    <property type="evidence" value="ECO:0007669"/>
    <property type="project" value="TreeGrafter"/>
</dbReference>
<keyword evidence="5" id="KW-0862">Zinc</keyword>
<reference evidence="12 13" key="1">
    <citation type="submission" date="2015-08" db="EMBL/GenBank/DDBJ databases">
        <title>The genome of the Asian arowana (Scleropages formosus).</title>
        <authorList>
            <person name="Tan M.H."/>
            <person name="Gan H.M."/>
            <person name="Croft L.J."/>
            <person name="Austin C.M."/>
        </authorList>
    </citation>
    <scope>NUCLEOTIDE SEQUENCE [LARGE SCALE GENOMIC DNA]</scope>
    <source>
        <strain evidence="12">Aro1</strain>
    </source>
</reference>
<comment type="caution">
    <text evidence="12">The sequence shown here is derived from an EMBL/GenBank/DDBJ whole genome shotgun (WGS) entry which is preliminary data.</text>
</comment>
<feature type="domain" description="C2H2-type" evidence="11">
    <location>
        <begin position="121"/>
        <end position="148"/>
    </location>
</feature>
<evidence type="ECO:0000256" key="4">
    <source>
        <dbReference type="ARBA" id="ARBA00022771"/>
    </source>
</evidence>
<feature type="non-terminal residue" evidence="12">
    <location>
        <position position="201"/>
    </location>
</feature>
<name>A0A0P7Y4Z5_SCLFO</name>
<dbReference type="PANTHER" id="PTHR24399">
    <property type="entry name" value="ZINC FINGER AND BTB DOMAIN-CONTAINING"/>
    <property type="match status" value="1"/>
</dbReference>
<dbReference type="GO" id="GO:0002682">
    <property type="term" value="P:regulation of immune system process"/>
    <property type="evidence" value="ECO:0007669"/>
    <property type="project" value="TreeGrafter"/>
</dbReference>
<dbReference type="PANTHER" id="PTHR24399:SF16">
    <property type="entry name" value="ZINC FINGER AND BTB DOMAIN-CONTAINING PROTEIN 45"/>
    <property type="match status" value="1"/>
</dbReference>
<gene>
    <name evidence="12" type="ORF">Z043_121242</name>
</gene>
<dbReference type="PROSITE" id="PS00028">
    <property type="entry name" value="ZINC_FINGER_C2H2_1"/>
    <property type="match status" value="2"/>
</dbReference>
<dbReference type="Pfam" id="PF00096">
    <property type="entry name" value="zf-C2H2"/>
    <property type="match status" value="2"/>
</dbReference>
<accession>A0A0P7Y4Z5</accession>
<evidence type="ECO:0000256" key="7">
    <source>
        <dbReference type="ARBA" id="ARBA00023125"/>
    </source>
</evidence>
<dbReference type="FunFam" id="3.30.160.60:FF:000315">
    <property type="entry name" value="Zinc finger and BTB domain-containing protein 20"/>
    <property type="match status" value="1"/>
</dbReference>
<keyword evidence="2" id="KW-0479">Metal-binding</keyword>
<evidence type="ECO:0000256" key="9">
    <source>
        <dbReference type="ARBA" id="ARBA00023242"/>
    </source>
</evidence>
<proteinExistence type="predicted"/>
<evidence type="ECO:0000256" key="1">
    <source>
        <dbReference type="ARBA" id="ARBA00004123"/>
    </source>
</evidence>
<comment type="subcellular location">
    <subcellularLocation>
        <location evidence="1">Nucleus</location>
    </subcellularLocation>
</comment>
<evidence type="ECO:0000256" key="8">
    <source>
        <dbReference type="ARBA" id="ARBA00023163"/>
    </source>
</evidence>
<evidence type="ECO:0000313" key="12">
    <source>
        <dbReference type="EMBL" id="KPP60730.1"/>
    </source>
</evidence>
<dbReference type="GO" id="GO:0001817">
    <property type="term" value="P:regulation of cytokine production"/>
    <property type="evidence" value="ECO:0007669"/>
    <property type="project" value="TreeGrafter"/>
</dbReference>
<protein>
    <recommendedName>
        <fullName evidence="11">C2H2-type domain-containing protein</fullName>
    </recommendedName>
</protein>
<evidence type="ECO:0000256" key="6">
    <source>
        <dbReference type="ARBA" id="ARBA00023015"/>
    </source>
</evidence>
<keyword evidence="7" id="KW-0238">DNA-binding</keyword>
<feature type="non-terminal residue" evidence="12">
    <location>
        <position position="1"/>
    </location>
</feature>
<dbReference type="SMART" id="SM00355">
    <property type="entry name" value="ZnF_C2H2"/>
    <property type="match status" value="2"/>
</dbReference>
<dbReference type="Gene3D" id="3.30.160.60">
    <property type="entry name" value="Classic Zinc Finger"/>
    <property type="match status" value="2"/>
</dbReference>
<evidence type="ECO:0000256" key="2">
    <source>
        <dbReference type="ARBA" id="ARBA00022723"/>
    </source>
</evidence>
<keyword evidence="9" id="KW-0539">Nucleus</keyword>
<keyword evidence="4 10" id="KW-0863">Zinc-finger</keyword>
<dbReference type="GO" id="GO:0000978">
    <property type="term" value="F:RNA polymerase II cis-regulatory region sequence-specific DNA binding"/>
    <property type="evidence" value="ECO:0007669"/>
    <property type="project" value="TreeGrafter"/>
</dbReference>
<evidence type="ECO:0000259" key="11">
    <source>
        <dbReference type="PROSITE" id="PS50157"/>
    </source>
</evidence>
<evidence type="ECO:0000313" key="13">
    <source>
        <dbReference type="Proteomes" id="UP000034805"/>
    </source>
</evidence>
<dbReference type="InterPro" id="IPR013087">
    <property type="entry name" value="Znf_C2H2_type"/>
</dbReference>
<evidence type="ECO:0000256" key="10">
    <source>
        <dbReference type="PROSITE-ProRule" id="PRU00042"/>
    </source>
</evidence>
<keyword evidence="3" id="KW-0677">Repeat</keyword>
<dbReference type="EMBL" id="JARO02010389">
    <property type="protein sequence ID" value="KPP60730.1"/>
    <property type="molecule type" value="Genomic_DNA"/>
</dbReference>
<dbReference type="AlphaFoldDB" id="A0A0P7Y4Z5"/>
<dbReference type="Proteomes" id="UP000034805">
    <property type="component" value="Unassembled WGS sequence"/>
</dbReference>
<sequence length="201" mass="22406">HIGAAGIKLGGGVKYAKVDLELTLTESKDEIVRKVVLSVRTDRWWNPRDAVQSATGALMLLDMVGHVQRGKAGFGPGHLRWLWSVAPEADGRWLVVEQVQGQEEEDYLIKHMVTHTGVRAYQCNICNKRFTQKSSLNVHMRLHHKEKSYECFVCKKKFSHETLLGRHMALHGPEGSGVTGIGKDRDTVSIPMPMSVLEPGA</sequence>
<feature type="domain" description="C2H2-type" evidence="11">
    <location>
        <begin position="149"/>
        <end position="176"/>
    </location>
</feature>
<organism evidence="12 13">
    <name type="scientific">Scleropages formosus</name>
    <name type="common">Asian bonytongue</name>
    <name type="synonym">Osteoglossum formosum</name>
    <dbReference type="NCBI Taxonomy" id="113540"/>
    <lineage>
        <taxon>Eukaryota</taxon>
        <taxon>Metazoa</taxon>
        <taxon>Chordata</taxon>
        <taxon>Craniata</taxon>
        <taxon>Vertebrata</taxon>
        <taxon>Euteleostomi</taxon>
        <taxon>Actinopterygii</taxon>
        <taxon>Neopterygii</taxon>
        <taxon>Teleostei</taxon>
        <taxon>Osteoglossocephala</taxon>
        <taxon>Osteoglossomorpha</taxon>
        <taxon>Osteoglossiformes</taxon>
        <taxon>Osteoglossidae</taxon>
        <taxon>Scleropages</taxon>
    </lineage>
</organism>
<dbReference type="GO" id="GO:0001227">
    <property type="term" value="F:DNA-binding transcription repressor activity, RNA polymerase II-specific"/>
    <property type="evidence" value="ECO:0007669"/>
    <property type="project" value="TreeGrafter"/>
</dbReference>
<keyword evidence="6" id="KW-0805">Transcription regulation</keyword>
<keyword evidence="8" id="KW-0804">Transcription</keyword>